<dbReference type="Proteomes" id="UP000001064">
    <property type="component" value="Unassembled WGS sequence"/>
</dbReference>
<dbReference type="PANTHER" id="PTHR46972:SF2">
    <property type="entry name" value="FAD-BINDING DOMAIN-CONTAINING PROTEIN"/>
    <property type="match status" value="1"/>
</dbReference>
<dbReference type="SUPFAM" id="SSF51905">
    <property type="entry name" value="FAD/NAD(P)-binding domain"/>
    <property type="match status" value="1"/>
</dbReference>
<dbReference type="VEuPathDB" id="AmoebaDB:DICPUDRAFT_150613"/>
<proteinExistence type="predicted"/>
<reference evidence="3" key="1">
    <citation type="journal article" date="2011" name="Genome Biol.">
        <title>Comparative genomics of the social amoebae Dictyostelium discoideum and Dictyostelium purpureum.</title>
        <authorList>
            <consortium name="US DOE Joint Genome Institute (JGI-PGF)"/>
            <person name="Sucgang R."/>
            <person name="Kuo A."/>
            <person name="Tian X."/>
            <person name="Salerno W."/>
            <person name="Parikh A."/>
            <person name="Feasley C.L."/>
            <person name="Dalin E."/>
            <person name="Tu H."/>
            <person name="Huang E."/>
            <person name="Barry K."/>
            <person name="Lindquist E."/>
            <person name="Shapiro H."/>
            <person name="Bruce D."/>
            <person name="Schmutz J."/>
            <person name="Salamov A."/>
            <person name="Fey P."/>
            <person name="Gaudet P."/>
            <person name="Anjard C."/>
            <person name="Babu M.M."/>
            <person name="Basu S."/>
            <person name="Bushmanova Y."/>
            <person name="van der Wel H."/>
            <person name="Katoh-Kurasawa M."/>
            <person name="Dinh C."/>
            <person name="Coutinho P.M."/>
            <person name="Saito T."/>
            <person name="Elias M."/>
            <person name="Schaap P."/>
            <person name="Kay R.R."/>
            <person name="Henrissat B."/>
            <person name="Eichinger L."/>
            <person name="Rivero F."/>
            <person name="Putnam N.H."/>
            <person name="West C.M."/>
            <person name="Loomis W.F."/>
            <person name="Chisholm R.L."/>
            <person name="Shaulsky G."/>
            <person name="Strassmann J.E."/>
            <person name="Queller D.C."/>
            <person name="Kuspa A."/>
            <person name="Grigoriev I.V."/>
        </authorList>
    </citation>
    <scope>NUCLEOTIDE SEQUENCE [LARGE SCALE GENOMIC DNA]</scope>
    <source>
        <strain evidence="3">QSDP1</strain>
    </source>
</reference>
<gene>
    <name evidence="2" type="ORF">DICPUDRAFT_150613</name>
</gene>
<dbReference type="PANTHER" id="PTHR46972">
    <property type="entry name" value="MONOOXYGENASE ASQM-RELATED"/>
    <property type="match status" value="1"/>
</dbReference>
<evidence type="ECO:0000313" key="2">
    <source>
        <dbReference type="EMBL" id="EGC36823.1"/>
    </source>
</evidence>
<dbReference type="GO" id="GO:0071949">
    <property type="term" value="F:FAD binding"/>
    <property type="evidence" value="ECO:0007669"/>
    <property type="project" value="InterPro"/>
</dbReference>
<dbReference type="EMBL" id="GL871015">
    <property type="protein sequence ID" value="EGC36823.1"/>
    <property type="molecule type" value="Genomic_DNA"/>
</dbReference>
<dbReference type="OrthoDB" id="19601at2759"/>
<accession>F0ZGS7</accession>
<feature type="domain" description="FAD-binding" evidence="1">
    <location>
        <begin position="7"/>
        <end position="357"/>
    </location>
</feature>
<dbReference type="FunCoup" id="F0ZGS7">
    <property type="interactions" value="2"/>
</dbReference>
<evidence type="ECO:0000259" key="1">
    <source>
        <dbReference type="Pfam" id="PF01494"/>
    </source>
</evidence>
<organism evidence="2 3">
    <name type="scientific">Dictyostelium purpureum</name>
    <name type="common">Slime mold</name>
    <dbReference type="NCBI Taxonomy" id="5786"/>
    <lineage>
        <taxon>Eukaryota</taxon>
        <taxon>Amoebozoa</taxon>
        <taxon>Evosea</taxon>
        <taxon>Eumycetozoa</taxon>
        <taxon>Dictyostelia</taxon>
        <taxon>Dictyosteliales</taxon>
        <taxon>Dictyosteliaceae</taxon>
        <taxon>Dictyostelium</taxon>
    </lineage>
</organism>
<dbReference type="eggNOG" id="KOG2614">
    <property type="taxonomic scope" value="Eukaryota"/>
</dbReference>
<dbReference type="InParanoid" id="F0ZGS7"/>
<dbReference type="OMA" id="AYTGISF"/>
<dbReference type="PRINTS" id="PR00420">
    <property type="entry name" value="RNGMNOXGNASE"/>
</dbReference>
<dbReference type="RefSeq" id="XP_003286621.1">
    <property type="nucleotide sequence ID" value="XM_003286573.1"/>
</dbReference>
<name>F0ZGS7_DICPU</name>
<dbReference type="Gene3D" id="3.50.50.60">
    <property type="entry name" value="FAD/NAD(P)-binding domain"/>
    <property type="match status" value="1"/>
</dbReference>
<dbReference type="InterPro" id="IPR002938">
    <property type="entry name" value="FAD-bd"/>
</dbReference>
<dbReference type="STRING" id="5786.F0ZGS7"/>
<dbReference type="InterPro" id="IPR036188">
    <property type="entry name" value="FAD/NAD-bd_sf"/>
</dbReference>
<dbReference type="Pfam" id="PF01494">
    <property type="entry name" value="FAD_binding_3"/>
    <property type="match status" value="1"/>
</dbReference>
<evidence type="ECO:0000313" key="3">
    <source>
        <dbReference type="Proteomes" id="UP000001064"/>
    </source>
</evidence>
<dbReference type="GeneID" id="10504015"/>
<keyword evidence="3" id="KW-1185">Reference proteome</keyword>
<protein>
    <recommendedName>
        <fullName evidence="1">FAD-binding domain-containing protein</fullName>
    </recommendedName>
</protein>
<dbReference type="KEGG" id="dpp:DICPUDRAFT_150613"/>
<dbReference type="AlphaFoldDB" id="F0ZGS7"/>
<sequence>MKVKDLNIVIIGGGPAGLSMARLLQLNDFKNVMVVERDINRTIRVGGSSLDLHSDSGLIFIEKAKLMNEFLRVSRPEGESITIADKNANIVLKKPHLKIASKKPEIDRGVLRDLLVDSLVEGTIKWDHQFVSLNQLDNGKTEIVFKDGKTIVADLVIGADGANSKIRPYVTDMKLKYSGITLVEFEVENPKQLCPQVYEWVDAGLFYVLDDEKGFIVQLKGDGNLIIYLSCKREENWIKNSGLDFKNDLESVKTFIKKEVLSDWNPIFHNVVDNATFFIPRPLFSIPLDPMIDWKSNKNITLIGDAAHTIVPYAGKGINSGMMDAVELTECLIEPSDMQLSERLNRYEEKMHTRMLEVATDSMDAQEIVHNKDANTLLVDRFLGYYKYVKDILPYFIYSINYITDLFGFSK</sequence>